<evidence type="ECO:0000313" key="6">
    <source>
        <dbReference type="Proteomes" id="UP000264753"/>
    </source>
</evidence>
<dbReference type="Gene3D" id="1.10.10.60">
    <property type="entry name" value="Homeodomain-like"/>
    <property type="match status" value="1"/>
</dbReference>
<name>A0A358HPZ4_9PROT</name>
<dbReference type="InterPro" id="IPR018060">
    <property type="entry name" value="HTH_AraC"/>
</dbReference>
<dbReference type="InterPro" id="IPR009594">
    <property type="entry name" value="Tscrpt_reg_HTH_AraC_N"/>
</dbReference>
<evidence type="ECO:0000313" key="5">
    <source>
        <dbReference type="EMBL" id="HBU97256.1"/>
    </source>
</evidence>
<keyword evidence="3" id="KW-0804">Transcription</keyword>
<protein>
    <submittedName>
        <fullName evidence="5">AraC family transcriptional regulator</fullName>
    </submittedName>
</protein>
<dbReference type="SMART" id="SM00342">
    <property type="entry name" value="HTH_ARAC"/>
    <property type="match status" value="1"/>
</dbReference>
<keyword evidence="1" id="KW-0805">Transcription regulation</keyword>
<dbReference type="Pfam" id="PF12833">
    <property type="entry name" value="HTH_18"/>
    <property type="match status" value="1"/>
</dbReference>
<dbReference type="PANTHER" id="PTHR43436:SF2">
    <property type="entry name" value="ARAC_XYLS FAMILY TRANSCRIPTIONAL REGULATOR"/>
    <property type="match status" value="1"/>
</dbReference>
<evidence type="ECO:0000256" key="1">
    <source>
        <dbReference type="ARBA" id="ARBA00023015"/>
    </source>
</evidence>
<dbReference type="SUPFAM" id="SSF46689">
    <property type="entry name" value="Homeodomain-like"/>
    <property type="match status" value="2"/>
</dbReference>
<evidence type="ECO:0000259" key="4">
    <source>
        <dbReference type="PROSITE" id="PS01124"/>
    </source>
</evidence>
<evidence type="ECO:0000256" key="3">
    <source>
        <dbReference type="ARBA" id="ARBA00023163"/>
    </source>
</evidence>
<dbReference type="GO" id="GO:0003700">
    <property type="term" value="F:DNA-binding transcription factor activity"/>
    <property type="evidence" value="ECO:0007669"/>
    <property type="project" value="InterPro"/>
</dbReference>
<dbReference type="Proteomes" id="UP000264753">
    <property type="component" value="Unassembled WGS sequence"/>
</dbReference>
<evidence type="ECO:0000256" key="2">
    <source>
        <dbReference type="ARBA" id="ARBA00023125"/>
    </source>
</evidence>
<gene>
    <name evidence="5" type="ORF">DEF21_05025</name>
</gene>
<keyword evidence="2" id="KW-0238">DNA-binding</keyword>
<dbReference type="Pfam" id="PF06719">
    <property type="entry name" value="AraC_N"/>
    <property type="match status" value="1"/>
</dbReference>
<dbReference type="InterPro" id="IPR018062">
    <property type="entry name" value="HTH_AraC-typ_CS"/>
</dbReference>
<dbReference type="RefSeq" id="WP_276651833.1">
    <property type="nucleotide sequence ID" value="NZ_DOOG01000046.1"/>
</dbReference>
<proteinExistence type="predicted"/>
<organism evidence="5 6">
    <name type="scientific">Thalassospira lucentensis</name>
    <dbReference type="NCBI Taxonomy" id="168935"/>
    <lineage>
        <taxon>Bacteria</taxon>
        <taxon>Pseudomonadati</taxon>
        <taxon>Pseudomonadota</taxon>
        <taxon>Alphaproteobacteria</taxon>
        <taxon>Rhodospirillales</taxon>
        <taxon>Thalassospiraceae</taxon>
        <taxon>Thalassospira</taxon>
    </lineage>
</organism>
<dbReference type="GO" id="GO:0043565">
    <property type="term" value="F:sequence-specific DNA binding"/>
    <property type="evidence" value="ECO:0007669"/>
    <property type="project" value="InterPro"/>
</dbReference>
<accession>A0A358HPZ4</accession>
<dbReference type="InterPro" id="IPR009057">
    <property type="entry name" value="Homeodomain-like_sf"/>
</dbReference>
<dbReference type="EMBL" id="DOOG01000046">
    <property type="protein sequence ID" value="HBU97256.1"/>
    <property type="molecule type" value="Genomic_DNA"/>
</dbReference>
<dbReference type="AlphaFoldDB" id="A0A358HPZ4"/>
<reference evidence="5 6" key="1">
    <citation type="journal article" date="2018" name="Nat. Biotechnol.">
        <title>A standardized bacterial taxonomy based on genome phylogeny substantially revises the tree of life.</title>
        <authorList>
            <person name="Parks D.H."/>
            <person name="Chuvochina M."/>
            <person name="Waite D.W."/>
            <person name="Rinke C."/>
            <person name="Skarshewski A."/>
            <person name="Chaumeil P.A."/>
            <person name="Hugenholtz P."/>
        </authorList>
    </citation>
    <scope>NUCLEOTIDE SEQUENCE [LARGE SCALE GENOMIC DNA]</scope>
    <source>
        <strain evidence="5">UBA8707</strain>
    </source>
</reference>
<dbReference type="PROSITE" id="PS00041">
    <property type="entry name" value="HTH_ARAC_FAMILY_1"/>
    <property type="match status" value="1"/>
</dbReference>
<dbReference type="PANTHER" id="PTHR43436">
    <property type="entry name" value="ARAC-FAMILY TRANSCRIPTIONAL REGULATOR"/>
    <property type="match status" value="1"/>
</dbReference>
<feature type="domain" description="HTH araC/xylS-type" evidence="4">
    <location>
        <begin position="193"/>
        <end position="291"/>
    </location>
</feature>
<comment type="caution">
    <text evidence="5">The sequence shown here is derived from an EMBL/GenBank/DDBJ whole genome shotgun (WGS) entry which is preliminary data.</text>
</comment>
<sequence length="305" mass="33838">MSDRTSDSLAVLAARLAPKEGYNFLPLKGLRVLRSESVLHNVPVLYQPGVVFVCQGSKRGVLDGNIYVYDEEHYLAVSVPVPFRMQSDASPEHPLLAIYLDFDMRLIAELVATIEGYATTDTQSEPASLISTQTGPEISAVLHRLLRALQSPVETAILGDGLMRELYFRILTGPQGAKMIAALEQRGTAGRILRSLGYLRENFTKPLSIPELAQHAGMSVPSYHAHFRRLLGSSPIQYIKSMRLHEARILLTHHGQTVTEVAASVGYVSASQFSREFKRHFGRTASDETVWMRHHLGELPPDARP</sequence>
<dbReference type="PROSITE" id="PS01124">
    <property type="entry name" value="HTH_ARAC_FAMILY_2"/>
    <property type="match status" value="1"/>
</dbReference>